<dbReference type="PANTHER" id="PTHR45947:SF3">
    <property type="entry name" value="SULFOQUINOVOSYL TRANSFERASE SQD2"/>
    <property type="match status" value="1"/>
</dbReference>
<reference evidence="3 4" key="1">
    <citation type="submission" date="2018-01" db="EMBL/GenBank/DDBJ databases">
        <title>G. obscuriglobus.</title>
        <authorList>
            <person name="Franke J."/>
            <person name="Blomberg W."/>
            <person name="Selmecki A."/>
        </authorList>
    </citation>
    <scope>NUCLEOTIDE SEQUENCE [LARGE SCALE GENOMIC DNA]</scope>
    <source>
        <strain evidence="3 4">DSM 5831</strain>
    </source>
</reference>
<sequence length="489" mass="54154">MRIIGRAIMKRGGTAVDGPYKSIVPDSPFTGIPNRSTKQALHVAQFVQRFPPALGGSETYTARLCAYLAAQGDRVDVWTSTAIELREMWGRSTSPGPSFLSGRGEPSPLTFNVPNVPSDSEASLSPLAVREGGLGGVGLHRYTPLHFPARRYLLKALSLLPHRRWQCLTVPCNPVCPQMWRDAWTYNGPLDAVHATAFPYGFPIACGLRLARRRGVPFLLTPFLHLGDPHDPYDRTRRQYTKPYLRWLLNQADRVFVQTHTECDAAVALGVAHERLVLQGLGVNPAECTGGNRETVRYEWGVDPTEVVVGHLANNSAEKGTVDLLRAAERLWARGERFRVVLAGPEMPNFRSFWDTFGPKAHVTRLGRLSETQKLDFFAGIDCFALPSRSDSFGLVLLEAWANAKPNLVYRAGGPAELIRDGTDGLHAACGDVNELAAQLGRLVADVELRRRLGESGRSRVTREFRWDDKLELVRNTIRSAIAERTDTG</sequence>
<dbReference type="SUPFAM" id="SSF53756">
    <property type="entry name" value="UDP-Glycosyltransferase/glycogen phosphorylase"/>
    <property type="match status" value="1"/>
</dbReference>
<dbReference type="Pfam" id="PF13579">
    <property type="entry name" value="Glyco_trans_4_4"/>
    <property type="match status" value="1"/>
</dbReference>
<dbReference type="OrthoDB" id="9787617at2"/>
<dbReference type="Gene3D" id="3.40.50.2000">
    <property type="entry name" value="Glycogen Phosphorylase B"/>
    <property type="match status" value="2"/>
</dbReference>
<dbReference type="CDD" id="cd03801">
    <property type="entry name" value="GT4_PimA-like"/>
    <property type="match status" value="1"/>
</dbReference>
<evidence type="ECO:0000313" key="3">
    <source>
        <dbReference type="EMBL" id="AWM37179.1"/>
    </source>
</evidence>
<evidence type="ECO:0000259" key="1">
    <source>
        <dbReference type="Pfam" id="PF00534"/>
    </source>
</evidence>
<dbReference type="AlphaFoldDB" id="A0A2Z3GS27"/>
<dbReference type="KEGG" id="gog:C1280_09180"/>
<keyword evidence="3" id="KW-0808">Transferase</keyword>
<evidence type="ECO:0000313" key="4">
    <source>
        <dbReference type="Proteomes" id="UP000245802"/>
    </source>
</evidence>
<feature type="domain" description="Glycosyl transferase family 1" evidence="1">
    <location>
        <begin position="293"/>
        <end position="459"/>
    </location>
</feature>
<dbReference type="GO" id="GO:0016758">
    <property type="term" value="F:hexosyltransferase activity"/>
    <property type="evidence" value="ECO:0007669"/>
    <property type="project" value="TreeGrafter"/>
</dbReference>
<dbReference type="InterPro" id="IPR028098">
    <property type="entry name" value="Glyco_trans_4-like_N"/>
</dbReference>
<dbReference type="RefSeq" id="WP_081471614.1">
    <property type="nucleotide sequence ID" value="NZ_CP042911.1"/>
</dbReference>
<name>A0A2Z3GS27_9BACT</name>
<dbReference type="InterPro" id="IPR001296">
    <property type="entry name" value="Glyco_trans_1"/>
</dbReference>
<keyword evidence="4" id="KW-1185">Reference proteome</keyword>
<dbReference type="InterPro" id="IPR050194">
    <property type="entry name" value="Glycosyltransferase_grp1"/>
</dbReference>
<dbReference type="Proteomes" id="UP000245802">
    <property type="component" value="Chromosome"/>
</dbReference>
<feature type="domain" description="Glycosyltransferase subfamily 4-like N-terminal" evidence="2">
    <location>
        <begin position="55"/>
        <end position="278"/>
    </location>
</feature>
<evidence type="ECO:0000259" key="2">
    <source>
        <dbReference type="Pfam" id="PF13579"/>
    </source>
</evidence>
<dbReference type="EMBL" id="CP025958">
    <property type="protein sequence ID" value="AWM37179.1"/>
    <property type="molecule type" value="Genomic_DNA"/>
</dbReference>
<accession>A0A2Z3GS27</accession>
<proteinExistence type="predicted"/>
<organism evidence="3 4">
    <name type="scientific">Gemmata obscuriglobus</name>
    <dbReference type="NCBI Taxonomy" id="114"/>
    <lineage>
        <taxon>Bacteria</taxon>
        <taxon>Pseudomonadati</taxon>
        <taxon>Planctomycetota</taxon>
        <taxon>Planctomycetia</taxon>
        <taxon>Gemmatales</taxon>
        <taxon>Gemmataceae</taxon>
        <taxon>Gemmata</taxon>
    </lineage>
</organism>
<dbReference type="PANTHER" id="PTHR45947">
    <property type="entry name" value="SULFOQUINOVOSYL TRANSFERASE SQD2"/>
    <property type="match status" value="1"/>
</dbReference>
<gene>
    <name evidence="3" type="ORF">C1280_09180</name>
</gene>
<protein>
    <submittedName>
        <fullName evidence="3">Glycosyltransferase family 1 protein</fullName>
    </submittedName>
</protein>
<dbReference type="Pfam" id="PF00534">
    <property type="entry name" value="Glycos_transf_1"/>
    <property type="match status" value="1"/>
</dbReference>